<reference evidence="2" key="1">
    <citation type="submission" date="2021-03" db="EMBL/GenBank/DDBJ databases">
        <title>Draft genome sequence of rust myrtle Austropuccinia psidii MF-1, a brazilian biotype.</title>
        <authorList>
            <person name="Quecine M.C."/>
            <person name="Pachon D.M.R."/>
            <person name="Bonatelli M.L."/>
            <person name="Correr F.H."/>
            <person name="Franceschini L.M."/>
            <person name="Leite T.F."/>
            <person name="Margarido G.R.A."/>
            <person name="Almeida C.A."/>
            <person name="Ferrarezi J.A."/>
            <person name="Labate C.A."/>
        </authorList>
    </citation>
    <scope>NUCLEOTIDE SEQUENCE</scope>
    <source>
        <strain evidence="2">MF-1</strain>
    </source>
</reference>
<protein>
    <submittedName>
        <fullName evidence="2">Uncharacterized protein</fullName>
    </submittedName>
</protein>
<feature type="compositionally biased region" description="Basic and acidic residues" evidence="1">
    <location>
        <begin position="14"/>
        <end position="23"/>
    </location>
</feature>
<proteinExistence type="predicted"/>
<comment type="caution">
    <text evidence="2">The sequence shown here is derived from an EMBL/GenBank/DDBJ whole genome shotgun (WGS) entry which is preliminary data.</text>
</comment>
<organism evidence="2 3">
    <name type="scientific">Austropuccinia psidii MF-1</name>
    <dbReference type="NCBI Taxonomy" id="1389203"/>
    <lineage>
        <taxon>Eukaryota</taxon>
        <taxon>Fungi</taxon>
        <taxon>Dikarya</taxon>
        <taxon>Basidiomycota</taxon>
        <taxon>Pucciniomycotina</taxon>
        <taxon>Pucciniomycetes</taxon>
        <taxon>Pucciniales</taxon>
        <taxon>Sphaerophragmiaceae</taxon>
        <taxon>Austropuccinia</taxon>
    </lineage>
</organism>
<evidence type="ECO:0000256" key="1">
    <source>
        <dbReference type="SAM" id="MobiDB-lite"/>
    </source>
</evidence>
<evidence type="ECO:0000313" key="3">
    <source>
        <dbReference type="Proteomes" id="UP000765509"/>
    </source>
</evidence>
<feature type="compositionally biased region" description="Low complexity" evidence="1">
    <location>
        <begin position="205"/>
        <end position="218"/>
    </location>
</feature>
<feature type="compositionally biased region" description="Basic and acidic residues" evidence="1">
    <location>
        <begin position="113"/>
        <end position="123"/>
    </location>
</feature>
<feature type="compositionally biased region" description="Polar residues" evidence="1">
    <location>
        <begin position="219"/>
        <end position="230"/>
    </location>
</feature>
<dbReference type="Proteomes" id="UP000765509">
    <property type="component" value="Unassembled WGS sequence"/>
</dbReference>
<sequence length="458" mass="52284">MSPVHLRTLGIPRNKPEDREGLSRSRRPGGGHPGHSGGWKNIEGSHTNSSIHFPIQQKPQTRGLEGHDSSSSAPPTPERSFPMEHGQQEAVQTPGGEGKQDKGESIHYPSYRRTADPDREYSDYFRLTRSRPNQLSSGLTPFRNQDISHQESSFFTIPGSFQEKTRIQGQKQDLSQPKAERGRPNHPEAVGLGERSKQKPEIVANTSRISSSTNRNTTPTQTEHNVVTPESNLNSDKLWLQMSQFAVKAQESRDDFKRLNGILKRKNIGKHSPDKRSGFREEQPFRVKFKDKPRERVQEVTKKKDSCQNCDSTDHYANNWQKAKKKVYAIEKFLVEESQKEDCKSDSMGDSIREKSDDYQDPREEFLVEYQEETQIEIQDLQLEADMPQDNANKNLCKLTQDTQTFLVTPTKGMAYIHGSATKMTVCIENSQHPFNIYSGAHWAIVARTYLDDQFPNW</sequence>
<accession>A0A9Q3GTS0</accession>
<name>A0A9Q3GTS0_9BASI</name>
<gene>
    <name evidence="2" type="ORF">O181_018722</name>
</gene>
<dbReference type="EMBL" id="AVOT02005420">
    <property type="protein sequence ID" value="MBW0479007.1"/>
    <property type="molecule type" value="Genomic_DNA"/>
</dbReference>
<feature type="region of interest" description="Disordered" evidence="1">
    <location>
        <begin position="1"/>
        <end position="230"/>
    </location>
</feature>
<evidence type="ECO:0000313" key="2">
    <source>
        <dbReference type="EMBL" id="MBW0479007.1"/>
    </source>
</evidence>
<dbReference type="AlphaFoldDB" id="A0A9Q3GTS0"/>
<feature type="compositionally biased region" description="Polar residues" evidence="1">
    <location>
        <begin position="130"/>
        <end position="155"/>
    </location>
</feature>
<keyword evidence="3" id="KW-1185">Reference proteome</keyword>